<dbReference type="AlphaFoldDB" id="A0A843WN65"/>
<name>A0A843WN65_COLES</name>
<sequence length="143" mass="16512">MKFEGIRVRTQYSSDHTKMLFKLCMKNDLLMLPGLRRPNEADKVDEPNYCLYHCMLGHSIEDCYVFKNEVQKLIQSRLITMYEHLVDPPQPHVWDQPKQSANKPAHLAKLPPGGAREGEFPTRVAWRLEILGRSSKSSCSRVS</sequence>
<accession>A0A843WN65</accession>
<evidence type="ECO:0000313" key="2">
    <source>
        <dbReference type="EMBL" id="MQM09257.1"/>
    </source>
</evidence>
<dbReference type="EMBL" id="NMUH01004329">
    <property type="protein sequence ID" value="MQM09257.1"/>
    <property type="molecule type" value="Genomic_DNA"/>
</dbReference>
<dbReference type="Proteomes" id="UP000652761">
    <property type="component" value="Unassembled WGS sequence"/>
</dbReference>
<dbReference type="OrthoDB" id="675927at2759"/>
<evidence type="ECO:0000256" key="1">
    <source>
        <dbReference type="SAM" id="MobiDB-lite"/>
    </source>
</evidence>
<evidence type="ECO:0000313" key="3">
    <source>
        <dbReference type="Proteomes" id="UP000652761"/>
    </source>
</evidence>
<feature type="region of interest" description="Disordered" evidence="1">
    <location>
        <begin position="90"/>
        <end position="118"/>
    </location>
</feature>
<organism evidence="2 3">
    <name type="scientific">Colocasia esculenta</name>
    <name type="common">Wild taro</name>
    <name type="synonym">Arum esculentum</name>
    <dbReference type="NCBI Taxonomy" id="4460"/>
    <lineage>
        <taxon>Eukaryota</taxon>
        <taxon>Viridiplantae</taxon>
        <taxon>Streptophyta</taxon>
        <taxon>Embryophyta</taxon>
        <taxon>Tracheophyta</taxon>
        <taxon>Spermatophyta</taxon>
        <taxon>Magnoliopsida</taxon>
        <taxon>Liliopsida</taxon>
        <taxon>Araceae</taxon>
        <taxon>Aroideae</taxon>
        <taxon>Colocasieae</taxon>
        <taxon>Colocasia</taxon>
    </lineage>
</organism>
<reference evidence="2" key="1">
    <citation type="submission" date="2017-07" db="EMBL/GenBank/DDBJ databases">
        <title>Taro Niue Genome Assembly and Annotation.</title>
        <authorList>
            <person name="Atibalentja N."/>
            <person name="Keating K."/>
            <person name="Fields C.J."/>
        </authorList>
    </citation>
    <scope>NUCLEOTIDE SEQUENCE</scope>
    <source>
        <strain evidence="2">Niue_2</strain>
        <tissue evidence="2">Leaf</tissue>
    </source>
</reference>
<comment type="caution">
    <text evidence="2">The sequence shown here is derived from an EMBL/GenBank/DDBJ whole genome shotgun (WGS) entry which is preliminary data.</text>
</comment>
<keyword evidence="3" id="KW-1185">Reference proteome</keyword>
<gene>
    <name evidence="2" type="ORF">Taro_042125</name>
</gene>
<proteinExistence type="predicted"/>
<protein>
    <submittedName>
        <fullName evidence="2">Uncharacterized protein</fullName>
    </submittedName>
</protein>